<name>A0AAV4G838_9GAST</name>
<reference evidence="1 2" key="1">
    <citation type="journal article" date="2021" name="Elife">
        <title>Chloroplast acquisition without the gene transfer in kleptoplastic sea slugs, Plakobranchus ocellatus.</title>
        <authorList>
            <person name="Maeda T."/>
            <person name="Takahashi S."/>
            <person name="Yoshida T."/>
            <person name="Shimamura S."/>
            <person name="Takaki Y."/>
            <person name="Nagai Y."/>
            <person name="Toyoda A."/>
            <person name="Suzuki Y."/>
            <person name="Arimoto A."/>
            <person name="Ishii H."/>
            <person name="Satoh N."/>
            <person name="Nishiyama T."/>
            <person name="Hasebe M."/>
            <person name="Maruyama T."/>
            <person name="Minagawa J."/>
            <person name="Obokata J."/>
            <person name="Shigenobu S."/>
        </authorList>
    </citation>
    <scope>NUCLEOTIDE SEQUENCE [LARGE SCALE GENOMIC DNA]</scope>
</reference>
<proteinExistence type="predicted"/>
<dbReference type="EMBL" id="BMAT01004859">
    <property type="protein sequence ID" value="GFR81877.1"/>
    <property type="molecule type" value="Genomic_DNA"/>
</dbReference>
<dbReference type="Proteomes" id="UP000762676">
    <property type="component" value="Unassembled WGS sequence"/>
</dbReference>
<evidence type="ECO:0000313" key="1">
    <source>
        <dbReference type="EMBL" id="GFR81877.1"/>
    </source>
</evidence>
<organism evidence="1 2">
    <name type="scientific">Elysia marginata</name>
    <dbReference type="NCBI Taxonomy" id="1093978"/>
    <lineage>
        <taxon>Eukaryota</taxon>
        <taxon>Metazoa</taxon>
        <taxon>Spiralia</taxon>
        <taxon>Lophotrochozoa</taxon>
        <taxon>Mollusca</taxon>
        <taxon>Gastropoda</taxon>
        <taxon>Heterobranchia</taxon>
        <taxon>Euthyneura</taxon>
        <taxon>Panpulmonata</taxon>
        <taxon>Sacoglossa</taxon>
        <taxon>Placobranchoidea</taxon>
        <taxon>Plakobranchidae</taxon>
        <taxon>Elysia</taxon>
    </lineage>
</organism>
<comment type="caution">
    <text evidence="1">The sequence shown here is derived from an EMBL/GenBank/DDBJ whole genome shotgun (WGS) entry which is preliminary data.</text>
</comment>
<sequence>MFDMMHWLAPDLISEFANTAVSQAKVNQTEVFVYRRECSLCHARRLSLDHLTGTWTRCRRGSGGMVCITGYVGPNDQSLEQPGGANANSLARAERGDDKIGAGHLFASTLHAFRISFGQQLAKPGLW</sequence>
<accession>A0AAV4G838</accession>
<dbReference type="AlphaFoldDB" id="A0AAV4G838"/>
<gene>
    <name evidence="1" type="ORF">ElyMa_002351300</name>
</gene>
<protein>
    <submittedName>
        <fullName evidence="1">Uncharacterized protein</fullName>
    </submittedName>
</protein>
<evidence type="ECO:0000313" key="2">
    <source>
        <dbReference type="Proteomes" id="UP000762676"/>
    </source>
</evidence>
<keyword evidence="2" id="KW-1185">Reference proteome</keyword>